<evidence type="ECO:0000256" key="5">
    <source>
        <dbReference type="ARBA" id="ARBA00022553"/>
    </source>
</evidence>
<evidence type="ECO:0000256" key="13">
    <source>
        <dbReference type="PROSITE-ProRule" id="PRU10141"/>
    </source>
</evidence>
<dbReference type="OrthoDB" id="192887at2759"/>
<dbReference type="GO" id="GO:0005634">
    <property type="term" value="C:nucleus"/>
    <property type="evidence" value="ECO:0007669"/>
    <property type="project" value="UniProtKB-ARBA"/>
</dbReference>
<feature type="region of interest" description="Disordered" evidence="16">
    <location>
        <begin position="1"/>
        <end position="20"/>
    </location>
</feature>
<dbReference type="InterPro" id="IPR008271">
    <property type="entry name" value="Ser/Thr_kinase_AS"/>
</dbReference>
<reference evidence="18" key="1">
    <citation type="submission" date="2021-02" db="EMBL/GenBank/DDBJ databases">
        <authorList>
            <person name="Nowell W R."/>
        </authorList>
    </citation>
    <scope>NUCLEOTIDE SEQUENCE</scope>
</reference>
<dbReference type="GO" id="GO:0048468">
    <property type="term" value="P:cell development"/>
    <property type="evidence" value="ECO:0007669"/>
    <property type="project" value="UniProtKB-ARBA"/>
</dbReference>
<dbReference type="Proteomes" id="UP000663882">
    <property type="component" value="Unassembled WGS sequence"/>
</dbReference>
<evidence type="ECO:0000256" key="15">
    <source>
        <dbReference type="RuleBase" id="RU361165"/>
    </source>
</evidence>
<evidence type="ECO:0000256" key="10">
    <source>
        <dbReference type="ARBA" id="ARBA00023306"/>
    </source>
</evidence>
<dbReference type="PROSITE" id="PS00108">
    <property type="entry name" value="PROTEIN_KINASE_ST"/>
    <property type="match status" value="1"/>
</dbReference>
<feature type="region of interest" description="Disordered" evidence="16">
    <location>
        <begin position="197"/>
        <end position="217"/>
    </location>
</feature>
<evidence type="ECO:0000256" key="16">
    <source>
        <dbReference type="SAM" id="MobiDB-lite"/>
    </source>
</evidence>
<evidence type="ECO:0000256" key="14">
    <source>
        <dbReference type="RuleBase" id="RU000304"/>
    </source>
</evidence>
<keyword evidence="7 13" id="KW-0547">Nucleotide-binding</keyword>
<dbReference type="GO" id="GO:0003006">
    <property type="term" value="P:developmental process involved in reproduction"/>
    <property type="evidence" value="ECO:0007669"/>
    <property type="project" value="UniProtKB-ARBA"/>
</dbReference>
<dbReference type="InterPro" id="IPR000719">
    <property type="entry name" value="Prot_kinase_dom"/>
</dbReference>
<dbReference type="GO" id="GO:0048513">
    <property type="term" value="P:animal organ development"/>
    <property type="evidence" value="ECO:0007669"/>
    <property type="project" value="UniProtKB-ARBA"/>
</dbReference>
<dbReference type="PROSITE" id="PS01351">
    <property type="entry name" value="MAPK"/>
    <property type="match status" value="1"/>
</dbReference>
<comment type="similarity">
    <text evidence="2">Belongs to the protein kinase superfamily. CMGC Ser/Thr protein kinase family. MAP kinase subfamily.</text>
</comment>
<proteinExistence type="inferred from homology"/>
<comment type="caution">
    <text evidence="18">The sequence shown here is derived from an EMBL/GenBank/DDBJ whole genome shotgun (WGS) entry which is preliminary data.</text>
</comment>
<comment type="cofactor">
    <cofactor evidence="1 15">
        <name>Mg(2+)</name>
        <dbReference type="ChEBI" id="CHEBI:18420"/>
    </cofactor>
</comment>
<dbReference type="PROSITE" id="PS00107">
    <property type="entry name" value="PROTEIN_KINASE_ATP"/>
    <property type="match status" value="1"/>
</dbReference>
<dbReference type="GO" id="GO:0006952">
    <property type="term" value="P:defense response"/>
    <property type="evidence" value="ECO:0007669"/>
    <property type="project" value="UniProtKB-ARBA"/>
</dbReference>
<evidence type="ECO:0000256" key="12">
    <source>
        <dbReference type="ARBA" id="ARBA00048312"/>
    </source>
</evidence>
<dbReference type="EMBL" id="CAJNOO010002589">
    <property type="protein sequence ID" value="CAF1281516.1"/>
    <property type="molecule type" value="Genomic_DNA"/>
</dbReference>
<dbReference type="PROSITE" id="PS50011">
    <property type="entry name" value="PROTEIN_KINASE_DOM"/>
    <property type="match status" value="1"/>
</dbReference>
<dbReference type="GO" id="GO:0004707">
    <property type="term" value="F:MAP kinase activity"/>
    <property type="evidence" value="ECO:0007669"/>
    <property type="project" value="UniProtKB-EC"/>
</dbReference>
<dbReference type="PANTHER" id="PTHR24055">
    <property type="entry name" value="MITOGEN-ACTIVATED PROTEIN KINASE"/>
    <property type="match status" value="1"/>
</dbReference>
<feature type="compositionally biased region" description="Basic and acidic residues" evidence="16">
    <location>
        <begin position="1"/>
        <end position="17"/>
    </location>
</feature>
<keyword evidence="6 15" id="KW-0808">Transferase</keyword>
<keyword evidence="9 13" id="KW-0067">ATP-binding</keyword>
<dbReference type="SUPFAM" id="SSF56112">
    <property type="entry name" value="Protein kinase-like (PK-like)"/>
    <property type="match status" value="1"/>
</dbReference>
<dbReference type="InterPro" id="IPR050117">
    <property type="entry name" value="MAPK"/>
</dbReference>
<comment type="similarity">
    <text evidence="15">Belongs to the protein kinase superfamily. Ser/Thr protein kinase family. MAP kinase subfamily.</text>
</comment>
<dbReference type="EC" id="2.7.11.24" evidence="3 15"/>
<dbReference type="GO" id="GO:0005737">
    <property type="term" value="C:cytoplasm"/>
    <property type="evidence" value="ECO:0007669"/>
    <property type="project" value="UniProtKB-ARBA"/>
</dbReference>
<dbReference type="Gene3D" id="3.30.200.20">
    <property type="entry name" value="Phosphorylase Kinase, domain 1"/>
    <property type="match status" value="1"/>
</dbReference>
<keyword evidence="15" id="KW-0460">Magnesium</keyword>
<dbReference type="InterPro" id="IPR011009">
    <property type="entry name" value="Kinase-like_dom_sf"/>
</dbReference>
<dbReference type="InterPro" id="IPR003527">
    <property type="entry name" value="MAP_kinase_CS"/>
</dbReference>
<evidence type="ECO:0000256" key="1">
    <source>
        <dbReference type="ARBA" id="ARBA00001946"/>
    </source>
</evidence>
<dbReference type="AlphaFoldDB" id="A0A815CKG1"/>
<dbReference type="InterPro" id="IPR017441">
    <property type="entry name" value="Protein_kinase_ATP_BS"/>
</dbReference>
<protein>
    <recommendedName>
        <fullName evidence="3 15">Mitogen-activated protein kinase</fullName>
        <ecNumber evidence="3 15">2.7.11.24</ecNumber>
    </recommendedName>
</protein>
<dbReference type="FunFam" id="3.30.200.20:FF:000181">
    <property type="entry name" value="Mitogen-activated protein kinase"/>
    <property type="match status" value="1"/>
</dbReference>
<accession>A0A815CKG1</accession>
<dbReference type="SMART" id="SM00220">
    <property type="entry name" value="S_TKc"/>
    <property type="match status" value="1"/>
</dbReference>
<evidence type="ECO:0000256" key="2">
    <source>
        <dbReference type="ARBA" id="ARBA00008832"/>
    </source>
</evidence>
<feature type="domain" description="Protein kinase" evidence="17">
    <location>
        <begin position="43"/>
        <end position="292"/>
    </location>
</feature>
<evidence type="ECO:0000313" key="19">
    <source>
        <dbReference type="Proteomes" id="UP000663882"/>
    </source>
</evidence>
<evidence type="ECO:0000256" key="3">
    <source>
        <dbReference type="ARBA" id="ARBA00012411"/>
    </source>
</evidence>
<organism evidence="18 19">
    <name type="scientific">Rotaria sordida</name>
    <dbReference type="NCBI Taxonomy" id="392033"/>
    <lineage>
        <taxon>Eukaryota</taxon>
        <taxon>Metazoa</taxon>
        <taxon>Spiralia</taxon>
        <taxon>Gnathifera</taxon>
        <taxon>Rotifera</taxon>
        <taxon>Eurotatoria</taxon>
        <taxon>Bdelloidea</taxon>
        <taxon>Philodinida</taxon>
        <taxon>Philodinidae</taxon>
        <taxon>Rotaria</taxon>
    </lineage>
</organism>
<comment type="activity regulation">
    <text evidence="15">Activated by threonine and tyrosine phosphorylation.</text>
</comment>
<evidence type="ECO:0000313" key="18">
    <source>
        <dbReference type="EMBL" id="CAF1281516.1"/>
    </source>
</evidence>
<dbReference type="GO" id="GO:0022412">
    <property type="term" value="P:cellular process involved in reproduction in multicellular organism"/>
    <property type="evidence" value="ECO:0007669"/>
    <property type="project" value="UniProtKB-ARBA"/>
</dbReference>
<evidence type="ECO:0000256" key="8">
    <source>
        <dbReference type="ARBA" id="ARBA00022777"/>
    </source>
</evidence>
<evidence type="ECO:0000256" key="7">
    <source>
        <dbReference type="ARBA" id="ARBA00022741"/>
    </source>
</evidence>
<keyword evidence="5" id="KW-0597">Phosphoprotein</keyword>
<dbReference type="FunFam" id="1.10.510.10:FF:000624">
    <property type="entry name" value="Mitogen-activated protein kinase"/>
    <property type="match status" value="1"/>
</dbReference>
<evidence type="ECO:0000256" key="9">
    <source>
        <dbReference type="ARBA" id="ARBA00022840"/>
    </source>
</evidence>
<name>A0A815CKG1_9BILA</name>
<keyword evidence="8 15" id="KW-0418">Kinase</keyword>
<comment type="catalytic activity">
    <reaction evidence="11 15">
        <text>L-threonyl-[protein] + ATP = O-phospho-L-threonyl-[protein] + ADP + H(+)</text>
        <dbReference type="Rhea" id="RHEA:46608"/>
        <dbReference type="Rhea" id="RHEA-COMP:11060"/>
        <dbReference type="Rhea" id="RHEA-COMP:11605"/>
        <dbReference type="ChEBI" id="CHEBI:15378"/>
        <dbReference type="ChEBI" id="CHEBI:30013"/>
        <dbReference type="ChEBI" id="CHEBI:30616"/>
        <dbReference type="ChEBI" id="CHEBI:61977"/>
        <dbReference type="ChEBI" id="CHEBI:456216"/>
        <dbReference type="EC" id="2.7.11.24"/>
    </reaction>
</comment>
<dbReference type="Pfam" id="PF00069">
    <property type="entry name" value="Pkinase"/>
    <property type="match status" value="1"/>
</dbReference>
<feature type="binding site" evidence="13">
    <location>
        <position position="73"/>
    </location>
    <ligand>
        <name>ATP</name>
        <dbReference type="ChEBI" id="CHEBI:30616"/>
    </ligand>
</feature>
<evidence type="ECO:0000256" key="11">
    <source>
        <dbReference type="ARBA" id="ARBA00047592"/>
    </source>
</evidence>
<keyword evidence="10" id="KW-0131">Cell cycle</keyword>
<dbReference type="Gene3D" id="1.10.510.10">
    <property type="entry name" value="Transferase(Phosphotransferase) domain 1"/>
    <property type="match status" value="1"/>
</dbReference>
<gene>
    <name evidence="18" type="ORF">RFH988_LOCUS28726</name>
</gene>
<dbReference type="GO" id="GO:0005524">
    <property type="term" value="F:ATP binding"/>
    <property type="evidence" value="ECO:0007669"/>
    <property type="project" value="UniProtKB-UniRule"/>
</dbReference>
<dbReference type="InterPro" id="IPR008349">
    <property type="entry name" value="MAPK_ERK1/2"/>
</dbReference>
<comment type="catalytic activity">
    <reaction evidence="12">
        <text>L-seryl-[protein] + ATP = O-phospho-L-seryl-[protein] + ADP + H(+)</text>
        <dbReference type="Rhea" id="RHEA:17989"/>
        <dbReference type="Rhea" id="RHEA-COMP:9863"/>
        <dbReference type="Rhea" id="RHEA-COMP:11604"/>
        <dbReference type="ChEBI" id="CHEBI:15378"/>
        <dbReference type="ChEBI" id="CHEBI:29999"/>
        <dbReference type="ChEBI" id="CHEBI:30616"/>
        <dbReference type="ChEBI" id="CHEBI:83421"/>
        <dbReference type="ChEBI" id="CHEBI:456216"/>
        <dbReference type="EC" id="2.7.11.24"/>
    </reaction>
</comment>
<keyword evidence="4 14" id="KW-0723">Serine/threonine-protein kinase</keyword>
<evidence type="ECO:0000256" key="6">
    <source>
        <dbReference type="ARBA" id="ARBA00022679"/>
    </source>
</evidence>
<evidence type="ECO:0000256" key="4">
    <source>
        <dbReference type="ARBA" id="ARBA00022527"/>
    </source>
</evidence>
<dbReference type="PRINTS" id="PR01770">
    <property type="entry name" value="ERK1ERK2MAPK"/>
</dbReference>
<evidence type="ECO:0000259" key="17">
    <source>
        <dbReference type="PROSITE" id="PS50011"/>
    </source>
</evidence>
<dbReference type="GO" id="GO:0051707">
    <property type="term" value="P:response to other organism"/>
    <property type="evidence" value="ECO:0007669"/>
    <property type="project" value="UniProtKB-ARBA"/>
</dbReference>
<dbReference type="GO" id="GO:0002164">
    <property type="term" value="P:larval development"/>
    <property type="evidence" value="ECO:0007669"/>
    <property type="project" value="UniProtKB-ARBA"/>
</dbReference>
<sequence length="292" mass="33864">MNEIKMDEGENGKDVHKPMNQTLSSAPPFEIVRQQRFEVGPRYTDLKFIGEGAYGMVASAFDHLTQQRIAIKKITPFEHQCFCQRTLREIKILSRFRHENIINIQEVIRAPTIDQMKDIYIVQCLMECDLYKLLRHQRLTDEHICYFLYQILRGLKYIHSANVLHRDLKPSNLLLNTNCDLKICDFGLARIADPNKDHSGATKRKSERPPVNRINSFSPRSISRNIACSETIDNACLICTANAATHEYDPCQHFPMCQECCARLDQEQLQRCMHCFQPATIRMRVPNTPLIQ</sequence>